<dbReference type="AlphaFoldDB" id="A0A1E3QPZ8"/>
<accession>A0A1E3QPZ8</accession>
<gene>
    <name evidence="2" type="ORF">BABINDRAFT_7977</name>
</gene>
<dbReference type="Pfam" id="PF13460">
    <property type="entry name" value="NAD_binding_10"/>
    <property type="match status" value="1"/>
</dbReference>
<feature type="domain" description="NAD(P)-binding" evidence="1">
    <location>
        <begin position="55"/>
        <end position="200"/>
    </location>
</feature>
<evidence type="ECO:0000259" key="1">
    <source>
        <dbReference type="Pfam" id="PF13460"/>
    </source>
</evidence>
<dbReference type="PANTHER" id="PTHR12126:SF11">
    <property type="entry name" value="NADH DEHYDROGENASE [UBIQUINONE] 1 ALPHA SUBCOMPLEX SUBUNIT 9, MITOCHONDRIAL"/>
    <property type="match status" value="1"/>
</dbReference>
<dbReference type="Proteomes" id="UP000094336">
    <property type="component" value="Unassembled WGS sequence"/>
</dbReference>
<organism evidence="2 3">
    <name type="scientific">Babjeviella inositovora NRRL Y-12698</name>
    <dbReference type="NCBI Taxonomy" id="984486"/>
    <lineage>
        <taxon>Eukaryota</taxon>
        <taxon>Fungi</taxon>
        <taxon>Dikarya</taxon>
        <taxon>Ascomycota</taxon>
        <taxon>Saccharomycotina</taxon>
        <taxon>Pichiomycetes</taxon>
        <taxon>Serinales incertae sedis</taxon>
        <taxon>Babjeviella</taxon>
    </lineage>
</organism>
<dbReference type="InterPro" id="IPR016040">
    <property type="entry name" value="NAD(P)-bd_dom"/>
</dbReference>
<dbReference type="GO" id="GO:0044877">
    <property type="term" value="F:protein-containing complex binding"/>
    <property type="evidence" value="ECO:0007669"/>
    <property type="project" value="TreeGrafter"/>
</dbReference>
<dbReference type="Gene3D" id="3.40.50.720">
    <property type="entry name" value="NAD(P)-binding Rossmann-like Domain"/>
    <property type="match status" value="1"/>
</dbReference>
<dbReference type="InterPro" id="IPR036291">
    <property type="entry name" value="NAD(P)-bd_dom_sf"/>
</dbReference>
<dbReference type="PANTHER" id="PTHR12126">
    <property type="entry name" value="NADH-UBIQUINONE OXIDOREDUCTASE 39 KDA SUBUNIT-RELATED"/>
    <property type="match status" value="1"/>
</dbReference>
<dbReference type="EMBL" id="KV454431">
    <property type="protein sequence ID" value="ODQ79773.1"/>
    <property type="molecule type" value="Genomic_DNA"/>
</dbReference>
<dbReference type="GO" id="GO:0005739">
    <property type="term" value="C:mitochondrion"/>
    <property type="evidence" value="ECO:0007669"/>
    <property type="project" value="TreeGrafter"/>
</dbReference>
<dbReference type="STRING" id="984486.A0A1E3QPZ8"/>
<dbReference type="SUPFAM" id="SSF51735">
    <property type="entry name" value="NAD(P)-binding Rossmann-fold domains"/>
    <property type="match status" value="1"/>
</dbReference>
<dbReference type="GeneID" id="30150565"/>
<dbReference type="CDD" id="cd05271">
    <property type="entry name" value="NDUFA9_like_SDR_a"/>
    <property type="match status" value="1"/>
</dbReference>
<sequence length="378" mass="42418">MFRLASKPVQKSQVRSLYTSILESDINITKAGKVNISVGRGGRSSRTGYTATVFGGTGGLGRLLVSKLARHGTVTVVPFRDQMKGRDVKPCGDLGVVNPVEFDIRNTASIEEAVAYSDIVYNLVGTEWEGTAFKMADVNIEASRRIAQASKDAGVSRFIQVSSYCADPESASTFYATKGLGEKVVREIIPDATIVRPGKMYGRFGSRFLQDMIWQRQTHFNRQRKFNVNQYEKLFFPTHYSDVAKALEIIGFDDTTAGELFELHANEKYSHWDVKELVYTVRPDIMFSESNYPVEWAKLMSKLLYGKWRNIPTMDEIERQLIAHNPDPKAKTFADLGVVPDKFTDKIHEYILPKKLPMTAVLGDSSHKDIKRGGVILV</sequence>
<evidence type="ECO:0000313" key="3">
    <source>
        <dbReference type="Proteomes" id="UP000094336"/>
    </source>
</evidence>
<keyword evidence="3" id="KW-1185">Reference proteome</keyword>
<evidence type="ECO:0000313" key="2">
    <source>
        <dbReference type="EMBL" id="ODQ79773.1"/>
    </source>
</evidence>
<dbReference type="OrthoDB" id="275457at2759"/>
<proteinExistence type="predicted"/>
<dbReference type="RefSeq" id="XP_018985101.1">
    <property type="nucleotide sequence ID" value="XM_019132712.1"/>
</dbReference>
<dbReference type="InterPro" id="IPR051207">
    <property type="entry name" value="ComplexI_NDUFA9_subunit"/>
</dbReference>
<name>A0A1E3QPZ8_9ASCO</name>
<protein>
    <recommendedName>
        <fullName evidence="1">NAD(P)-binding domain-containing protein</fullName>
    </recommendedName>
</protein>
<reference evidence="3" key="1">
    <citation type="submission" date="2016-05" db="EMBL/GenBank/DDBJ databases">
        <title>Comparative genomics of biotechnologically important yeasts.</title>
        <authorList>
            <consortium name="DOE Joint Genome Institute"/>
            <person name="Riley R."/>
            <person name="Haridas S."/>
            <person name="Wolfe K.H."/>
            <person name="Lopes M.R."/>
            <person name="Hittinger C.T."/>
            <person name="Goker M."/>
            <person name="Salamov A."/>
            <person name="Wisecaver J."/>
            <person name="Long T.M."/>
            <person name="Aerts A.L."/>
            <person name="Barry K."/>
            <person name="Choi C."/>
            <person name="Clum A."/>
            <person name="Coughlan A.Y."/>
            <person name="Deshpande S."/>
            <person name="Douglass A.P."/>
            <person name="Hanson S.J."/>
            <person name="Klenk H.-P."/>
            <person name="Labutti K."/>
            <person name="Lapidus A."/>
            <person name="Lindquist E."/>
            <person name="Lipzen A."/>
            <person name="Meier-Kolthoff J.P."/>
            <person name="Ohm R.A."/>
            <person name="Otillar R.P."/>
            <person name="Pangilinan J."/>
            <person name="Peng Y."/>
            <person name="Rokas A."/>
            <person name="Rosa C.A."/>
            <person name="Scheuner C."/>
            <person name="Sibirny A.A."/>
            <person name="Slot J.C."/>
            <person name="Stielow J.B."/>
            <person name="Sun H."/>
            <person name="Kurtzman C.P."/>
            <person name="Blackwell M."/>
            <person name="Grigoriev I.V."/>
            <person name="Jeffries T.W."/>
        </authorList>
    </citation>
    <scope>NUCLEOTIDE SEQUENCE [LARGE SCALE GENOMIC DNA]</scope>
    <source>
        <strain evidence="3">NRRL Y-12698</strain>
    </source>
</reference>